<evidence type="ECO:0000313" key="6">
    <source>
        <dbReference type="Proteomes" id="UP001620645"/>
    </source>
</evidence>
<feature type="domain" description="B30.2/SPRY" evidence="4">
    <location>
        <begin position="129"/>
        <end position="344"/>
    </location>
</feature>
<dbReference type="PANTHER" id="PTHR10598">
    <property type="entry name" value="SET1/ASH2 HISTONE METHYLTRANSFERASE COMPLEX SUBUNIT ASH2"/>
    <property type="match status" value="1"/>
</dbReference>
<keyword evidence="6" id="KW-1185">Reference proteome</keyword>
<dbReference type="SMART" id="SM00449">
    <property type="entry name" value="SPRY"/>
    <property type="match status" value="1"/>
</dbReference>
<dbReference type="InterPro" id="IPR003877">
    <property type="entry name" value="SPRY_dom"/>
</dbReference>
<dbReference type="InterPro" id="IPR043136">
    <property type="entry name" value="B30.2/SPRY_sf"/>
</dbReference>
<dbReference type="InterPro" id="IPR037353">
    <property type="entry name" value="ASH2"/>
</dbReference>
<sequence>MSSNFIGSPNCFLHPTADQAAAAAEEVDKYEVFSWNGDLNDQLAAQFLVTDQQRLKECREKLANSELRETKLLCKNAELNAENKALKAELEKQKLMTEHSAMKAKIDKIVEEKQQQLGKKYVTSSGDHSPPAVFSGEIAKELPNLKQQNGWDAKVCHKDIEISGENQLTINCKGNGFGWRTVFAKFPITNFCRPGIFYFEMKVIKLESFATIGFATKEVPLGGSIGLNLNSYGYRSDGSFGCNGINRPCKMPMPLVFPLEFSPVVMPSADLAMAYKSSEFSSCDVVGCGIFLDTQLIFLTKNGRRMDYSSFFISSPANSLNSLFPCVSLWTGDKIEANFGPNFKFNLATL</sequence>
<dbReference type="EMBL" id="JBICCN010000434">
    <property type="protein sequence ID" value="KAL3068965.1"/>
    <property type="molecule type" value="Genomic_DNA"/>
</dbReference>
<dbReference type="PROSITE" id="PS50188">
    <property type="entry name" value="B302_SPRY"/>
    <property type="match status" value="1"/>
</dbReference>
<dbReference type="InterPro" id="IPR044736">
    <property type="entry name" value="Gid1/RanBPM/SPLA_SPRY"/>
</dbReference>
<evidence type="ECO:0000259" key="4">
    <source>
        <dbReference type="PROSITE" id="PS50188"/>
    </source>
</evidence>
<feature type="coiled-coil region" evidence="3">
    <location>
        <begin position="69"/>
        <end position="112"/>
    </location>
</feature>
<dbReference type="Pfam" id="PF00622">
    <property type="entry name" value="SPRY"/>
    <property type="match status" value="1"/>
</dbReference>
<evidence type="ECO:0000313" key="5">
    <source>
        <dbReference type="EMBL" id="KAL3068965.1"/>
    </source>
</evidence>
<accession>A0ABD2HVY2</accession>
<organism evidence="5 6">
    <name type="scientific">Heterodera schachtii</name>
    <name type="common">Sugarbeet cyst nematode worm</name>
    <name type="synonym">Tylenchus schachtii</name>
    <dbReference type="NCBI Taxonomy" id="97005"/>
    <lineage>
        <taxon>Eukaryota</taxon>
        <taxon>Metazoa</taxon>
        <taxon>Ecdysozoa</taxon>
        <taxon>Nematoda</taxon>
        <taxon>Chromadorea</taxon>
        <taxon>Rhabditida</taxon>
        <taxon>Tylenchina</taxon>
        <taxon>Tylenchomorpha</taxon>
        <taxon>Tylenchoidea</taxon>
        <taxon>Heteroderidae</taxon>
        <taxon>Heteroderinae</taxon>
        <taxon>Heterodera</taxon>
    </lineage>
</organism>
<evidence type="ECO:0000256" key="1">
    <source>
        <dbReference type="ARBA" id="ARBA00004123"/>
    </source>
</evidence>
<dbReference type="AlphaFoldDB" id="A0ABD2HVY2"/>
<dbReference type="InterPro" id="IPR001870">
    <property type="entry name" value="B30.2/SPRY"/>
</dbReference>
<comment type="subcellular location">
    <subcellularLocation>
        <location evidence="1">Nucleus</location>
    </subcellularLocation>
</comment>
<evidence type="ECO:0000256" key="2">
    <source>
        <dbReference type="ARBA" id="ARBA00023242"/>
    </source>
</evidence>
<dbReference type="Gene3D" id="2.60.120.920">
    <property type="match status" value="1"/>
</dbReference>
<evidence type="ECO:0000256" key="3">
    <source>
        <dbReference type="SAM" id="Coils"/>
    </source>
</evidence>
<dbReference type="PANTHER" id="PTHR10598:SF0">
    <property type="entry name" value="SET1_ASH2 HISTONE METHYLTRANSFERASE COMPLEX SUBUNIT ASH2"/>
    <property type="match status" value="1"/>
</dbReference>
<protein>
    <recommendedName>
        <fullName evidence="4">B30.2/SPRY domain-containing protein</fullName>
    </recommendedName>
</protein>
<dbReference type="Proteomes" id="UP001620645">
    <property type="component" value="Unassembled WGS sequence"/>
</dbReference>
<keyword evidence="2" id="KW-0539">Nucleus</keyword>
<dbReference type="GO" id="GO:0005634">
    <property type="term" value="C:nucleus"/>
    <property type="evidence" value="ECO:0007669"/>
    <property type="project" value="UniProtKB-SubCell"/>
</dbReference>
<dbReference type="InterPro" id="IPR013320">
    <property type="entry name" value="ConA-like_dom_sf"/>
</dbReference>
<gene>
    <name evidence="5" type="ORF">niasHS_015680</name>
</gene>
<comment type="caution">
    <text evidence="5">The sequence shown here is derived from an EMBL/GenBank/DDBJ whole genome shotgun (WGS) entry which is preliminary data.</text>
</comment>
<reference evidence="5 6" key="1">
    <citation type="submission" date="2024-10" db="EMBL/GenBank/DDBJ databases">
        <authorList>
            <person name="Kim D."/>
        </authorList>
    </citation>
    <scope>NUCLEOTIDE SEQUENCE [LARGE SCALE GENOMIC DNA]</scope>
    <source>
        <strain evidence="5">Taebaek</strain>
    </source>
</reference>
<name>A0ABD2HVY2_HETSC</name>
<proteinExistence type="predicted"/>
<dbReference type="SUPFAM" id="SSF49899">
    <property type="entry name" value="Concanavalin A-like lectins/glucanases"/>
    <property type="match status" value="1"/>
</dbReference>
<keyword evidence="3" id="KW-0175">Coiled coil</keyword>
<dbReference type="CDD" id="cd12885">
    <property type="entry name" value="SPRY_RanBP_like"/>
    <property type="match status" value="1"/>
</dbReference>